<dbReference type="Pfam" id="PF17685">
    <property type="entry name" value="TM250"/>
    <property type="match status" value="1"/>
</dbReference>
<comment type="caution">
    <text evidence="1">The sequence shown here is derived from an EMBL/GenBank/DDBJ whole genome shotgun (WGS) entry which is preliminary data.</text>
</comment>
<gene>
    <name evidence="1" type="ORF">RIMI_LOCUS12154982</name>
</gene>
<evidence type="ECO:0000313" key="2">
    <source>
        <dbReference type="Proteomes" id="UP001176940"/>
    </source>
</evidence>
<keyword evidence="2" id="KW-1185">Reference proteome</keyword>
<evidence type="ECO:0000313" key="1">
    <source>
        <dbReference type="EMBL" id="CAJ0948444.1"/>
    </source>
</evidence>
<accession>A0ABN9LXM8</accession>
<sequence>MFWAGIMGKQLVGSFKVPEGVKMTSVKGGSPNACVPYSPPGFDPSTALIPPACILPAARSGSKIWCATKYNNFDIYLNVQMECTASSASCCTSAAQLLTSILWVALSILFCLQFLGHQCCQCSCASNTNCSIIPAAAGCGEGGGGGSDFSLMNELLSLWDPVTMLTRRWTGVVFYGVYRYVNICMRMGNNVPWQIEYESVLFSLSLSKQDVVFFLIKGM</sequence>
<dbReference type="InterPro" id="IPR041156">
    <property type="entry name" value="TM250"/>
</dbReference>
<dbReference type="Proteomes" id="UP001176940">
    <property type="component" value="Unassembled WGS sequence"/>
</dbReference>
<dbReference type="EMBL" id="CAUEEQ010028481">
    <property type="protein sequence ID" value="CAJ0948444.1"/>
    <property type="molecule type" value="Genomic_DNA"/>
</dbReference>
<protein>
    <submittedName>
        <fullName evidence="1">Uncharacterized protein</fullName>
    </submittedName>
</protein>
<name>A0ABN9LXM8_9NEOB</name>
<reference evidence="1" key="1">
    <citation type="submission" date="2023-07" db="EMBL/GenBank/DDBJ databases">
        <authorList>
            <person name="Stuckert A."/>
        </authorList>
    </citation>
    <scope>NUCLEOTIDE SEQUENCE</scope>
</reference>
<organism evidence="1 2">
    <name type="scientific">Ranitomeya imitator</name>
    <name type="common">mimic poison frog</name>
    <dbReference type="NCBI Taxonomy" id="111125"/>
    <lineage>
        <taxon>Eukaryota</taxon>
        <taxon>Metazoa</taxon>
        <taxon>Chordata</taxon>
        <taxon>Craniata</taxon>
        <taxon>Vertebrata</taxon>
        <taxon>Euteleostomi</taxon>
        <taxon>Amphibia</taxon>
        <taxon>Batrachia</taxon>
        <taxon>Anura</taxon>
        <taxon>Neobatrachia</taxon>
        <taxon>Hyloidea</taxon>
        <taxon>Dendrobatidae</taxon>
        <taxon>Dendrobatinae</taxon>
        <taxon>Ranitomeya</taxon>
    </lineage>
</organism>
<proteinExistence type="predicted"/>